<feature type="region of interest" description="Disordered" evidence="1">
    <location>
        <begin position="111"/>
        <end position="134"/>
    </location>
</feature>
<dbReference type="AlphaFoldDB" id="A0AAV7T3Q9"/>
<gene>
    <name evidence="2" type="ORF">NDU88_002855</name>
</gene>
<accession>A0AAV7T3Q9</accession>
<feature type="compositionally biased region" description="Polar residues" evidence="1">
    <location>
        <begin position="1"/>
        <end position="13"/>
    </location>
</feature>
<organism evidence="2 3">
    <name type="scientific">Pleurodeles waltl</name>
    <name type="common">Iberian ribbed newt</name>
    <dbReference type="NCBI Taxonomy" id="8319"/>
    <lineage>
        <taxon>Eukaryota</taxon>
        <taxon>Metazoa</taxon>
        <taxon>Chordata</taxon>
        <taxon>Craniata</taxon>
        <taxon>Vertebrata</taxon>
        <taxon>Euteleostomi</taxon>
        <taxon>Amphibia</taxon>
        <taxon>Batrachia</taxon>
        <taxon>Caudata</taxon>
        <taxon>Salamandroidea</taxon>
        <taxon>Salamandridae</taxon>
        <taxon>Pleurodelinae</taxon>
        <taxon>Pleurodeles</taxon>
    </lineage>
</organism>
<name>A0AAV7T3Q9_PLEWA</name>
<reference evidence="2" key="1">
    <citation type="journal article" date="2022" name="bioRxiv">
        <title>Sequencing and chromosome-scale assembly of the giantPleurodeles waltlgenome.</title>
        <authorList>
            <person name="Brown T."/>
            <person name="Elewa A."/>
            <person name="Iarovenko S."/>
            <person name="Subramanian E."/>
            <person name="Araus A.J."/>
            <person name="Petzold A."/>
            <person name="Susuki M."/>
            <person name="Suzuki K.-i.T."/>
            <person name="Hayashi T."/>
            <person name="Toyoda A."/>
            <person name="Oliveira C."/>
            <person name="Osipova E."/>
            <person name="Leigh N.D."/>
            <person name="Simon A."/>
            <person name="Yun M.H."/>
        </authorList>
    </citation>
    <scope>NUCLEOTIDE SEQUENCE</scope>
    <source>
        <strain evidence="2">20211129_DDA</strain>
        <tissue evidence="2">Liver</tissue>
    </source>
</reference>
<evidence type="ECO:0000256" key="1">
    <source>
        <dbReference type="SAM" id="MobiDB-lite"/>
    </source>
</evidence>
<proteinExistence type="predicted"/>
<feature type="region of interest" description="Disordered" evidence="1">
    <location>
        <begin position="1"/>
        <end position="20"/>
    </location>
</feature>
<evidence type="ECO:0000313" key="3">
    <source>
        <dbReference type="Proteomes" id="UP001066276"/>
    </source>
</evidence>
<evidence type="ECO:0000313" key="2">
    <source>
        <dbReference type="EMBL" id="KAJ1170984.1"/>
    </source>
</evidence>
<keyword evidence="3" id="KW-1185">Reference proteome</keyword>
<dbReference type="Proteomes" id="UP001066276">
    <property type="component" value="Chromosome 4_1"/>
</dbReference>
<protein>
    <submittedName>
        <fullName evidence="2">Uncharacterized protein</fullName>
    </submittedName>
</protein>
<sequence length="173" mass="19250">MRGLRTSAQTPGRHSQAAADPTRPLQLLGGQQAPSPFHKVRWHPSQTVSRCGLLTTPQPGSLQPQPGPPLLVPNLVGHRHQHHQSVHLQHPGRIARPPVWHRALLALGPNRTTRRRPPLQPPMATPLSRPQHRPPVTARRWAGRFQVCLPPSAARSAALDLRHLPSEMLCREY</sequence>
<dbReference type="EMBL" id="JANPWB010000007">
    <property type="protein sequence ID" value="KAJ1170984.1"/>
    <property type="molecule type" value="Genomic_DNA"/>
</dbReference>
<comment type="caution">
    <text evidence="2">The sequence shown here is derived from an EMBL/GenBank/DDBJ whole genome shotgun (WGS) entry which is preliminary data.</text>
</comment>